<proteinExistence type="predicted"/>
<sequence length="205" mass="24060">MALYRKYTSKTTIFSLVVLIGLVFLLQISLPEIQDIEINSKIHINSTWAQRCNKFLFLSYDKKIDLPYLDLKLPDTRKQIWNKLRKTLKWAYENELNNYDFFLRADDDTYYVMENLRFMLLPYNPNKPYYFGARFKILPYDFYMSGGAGIILSREALKQIAESLDNSTICQPASEVRYHDDLHLGECVANLGITSVDTRDNLVRL</sequence>
<evidence type="ECO:0000313" key="1">
    <source>
        <dbReference type="Proteomes" id="UP000887580"/>
    </source>
</evidence>
<reference evidence="2" key="1">
    <citation type="submission" date="2022-11" db="UniProtKB">
        <authorList>
            <consortium name="WormBaseParasite"/>
        </authorList>
    </citation>
    <scope>IDENTIFICATION</scope>
</reference>
<dbReference type="Proteomes" id="UP000887580">
    <property type="component" value="Unplaced"/>
</dbReference>
<dbReference type="WBParaSite" id="PS1159_v2.g58.t1">
    <property type="protein sequence ID" value="PS1159_v2.g58.t1"/>
    <property type="gene ID" value="PS1159_v2.g58"/>
</dbReference>
<evidence type="ECO:0000313" key="2">
    <source>
        <dbReference type="WBParaSite" id="PS1159_v2.g58.t1"/>
    </source>
</evidence>
<organism evidence="1 2">
    <name type="scientific">Panagrolaimus sp. PS1159</name>
    <dbReference type="NCBI Taxonomy" id="55785"/>
    <lineage>
        <taxon>Eukaryota</taxon>
        <taxon>Metazoa</taxon>
        <taxon>Ecdysozoa</taxon>
        <taxon>Nematoda</taxon>
        <taxon>Chromadorea</taxon>
        <taxon>Rhabditida</taxon>
        <taxon>Tylenchina</taxon>
        <taxon>Panagrolaimomorpha</taxon>
        <taxon>Panagrolaimoidea</taxon>
        <taxon>Panagrolaimidae</taxon>
        <taxon>Panagrolaimus</taxon>
    </lineage>
</organism>
<name>A0AC35GK12_9BILA</name>
<accession>A0AC35GK12</accession>
<protein>
    <submittedName>
        <fullName evidence="2">N-acetylgalactosaminide beta-1,3-galactosyltransferase</fullName>
    </submittedName>
</protein>